<organism evidence="2 3">
    <name type="scientific">Sinosporangium album</name>
    <dbReference type="NCBI Taxonomy" id="504805"/>
    <lineage>
        <taxon>Bacteria</taxon>
        <taxon>Bacillati</taxon>
        <taxon>Actinomycetota</taxon>
        <taxon>Actinomycetes</taxon>
        <taxon>Streptosporangiales</taxon>
        <taxon>Streptosporangiaceae</taxon>
        <taxon>Sinosporangium</taxon>
    </lineage>
</organism>
<keyword evidence="3" id="KW-1185">Reference proteome</keyword>
<dbReference type="AlphaFoldDB" id="A0A1G8HI30"/>
<gene>
    <name evidence="2" type="ORF">SAMN05421505_13242</name>
</gene>
<evidence type="ECO:0000313" key="3">
    <source>
        <dbReference type="Proteomes" id="UP000198923"/>
    </source>
</evidence>
<name>A0A1G8HI30_9ACTN</name>
<proteinExistence type="predicted"/>
<protein>
    <submittedName>
        <fullName evidence="2">Uncharacterized protein</fullName>
    </submittedName>
</protein>
<dbReference type="EMBL" id="FNCN01000032">
    <property type="protein sequence ID" value="SDI06334.1"/>
    <property type="molecule type" value="Genomic_DNA"/>
</dbReference>
<dbReference type="RefSeq" id="WP_245691370.1">
    <property type="nucleotide sequence ID" value="NZ_FNCN01000032.1"/>
</dbReference>
<evidence type="ECO:0000313" key="2">
    <source>
        <dbReference type="EMBL" id="SDI06334.1"/>
    </source>
</evidence>
<dbReference type="InterPro" id="IPR045991">
    <property type="entry name" value="DUF5947"/>
</dbReference>
<reference evidence="2 3" key="1">
    <citation type="submission" date="2016-10" db="EMBL/GenBank/DDBJ databases">
        <authorList>
            <person name="de Groot N.N."/>
        </authorList>
    </citation>
    <scope>NUCLEOTIDE SEQUENCE [LARGE SCALE GENOMIC DNA]</scope>
    <source>
        <strain evidence="2 3">CPCC 201354</strain>
    </source>
</reference>
<accession>A0A1G8HI30</accession>
<evidence type="ECO:0000256" key="1">
    <source>
        <dbReference type="SAM" id="MobiDB-lite"/>
    </source>
</evidence>
<dbReference type="STRING" id="504805.SAMN05421505_13242"/>
<feature type="compositionally biased region" description="Basic and acidic residues" evidence="1">
    <location>
        <begin position="1"/>
        <end position="31"/>
    </location>
</feature>
<sequence>MNESPVHDRPVHDRPVHDRPVHDRPVHDRSADTPVSRGRSGGLRRFRERPPADVQRCEMCAEPIGDAHRHVVNLESRALMCTCRGCALLFTREGAAGGRLRAVPDRFAYAPALGLSPQDWDELQIPVRMAFFFHNSSLGHTIAFYPSPGGATESQLPLAAWERLLAERAAVADVEPDVEALLFDEDACYLVPIDTCYELVGLVRMHWRGFDGGQEAREAIAGFFARLRARGRAVPGGER</sequence>
<dbReference type="Pfam" id="PF19372">
    <property type="entry name" value="DUF5947"/>
    <property type="match status" value="1"/>
</dbReference>
<dbReference type="Proteomes" id="UP000198923">
    <property type="component" value="Unassembled WGS sequence"/>
</dbReference>
<feature type="region of interest" description="Disordered" evidence="1">
    <location>
        <begin position="1"/>
        <end position="50"/>
    </location>
</feature>